<proteinExistence type="predicted"/>
<reference evidence="2" key="1">
    <citation type="journal article" date="2019" name="Int. J. Syst. Evol. Microbiol.">
        <title>The Global Catalogue of Microorganisms (GCM) 10K type strain sequencing project: providing services to taxonomists for standard genome sequencing and annotation.</title>
        <authorList>
            <consortium name="The Broad Institute Genomics Platform"/>
            <consortium name="The Broad Institute Genome Sequencing Center for Infectious Disease"/>
            <person name="Wu L."/>
            <person name="Ma J."/>
        </authorList>
    </citation>
    <scope>NUCLEOTIDE SEQUENCE [LARGE SCALE GENOMIC DNA]</scope>
    <source>
        <strain evidence="2">CCUG 60214</strain>
    </source>
</reference>
<sequence length="91" mass="9418">LTGDPAARAHLERGNALPPGVAGVGFKGGSLPGVVTVGFGVRWADGRVGSAAVLTKEVDETWFGRSAELVRLVLRALLEPAALRELQVSLS</sequence>
<dbReference type="Proteomes" id="UP001597168">
    <property type="component" value="Unassembled WGS sequence"/>
</dbReference>
<gene>
    <name evidence="1" type="ORF">ACFQ3T_25460</name>
</gene>
<comment type="caution">
    <text evidence="1">The sequence shown here is derived from an EMBL/GenBank/DDBJ whole genome shotgun (WGS) entry which is preliminary data.</text>
</comment>
<dbReference type="EMBL" id="JBHTLK010000162">
    <property type="protein sequence ID" value="MFD1150494.1"/>
    <property type="molecule type" value="Genomic_DNA"/>
</dbReference>
<protein>
    <submittedName>
        <fullName evidence="1">Uncharacterized protein</fullName>
    </submittedName>
</protein>
<accession>A0ABW3R0U4</accession>
<organism evidence="1 2">
    <name type="scientific">Saccharothrix hoggarensis</name>
    <dbReference type="NCBI Taxonomy" id="913853"/>
    <lineage>
        <taxon>Bacteria</taxon>
        <taxon>Bacillati</taxon>
        <taxon>Actinomycetota</taxon>
        <taxon>Actinomycetes</taxon>
        <taxon>Pseudonocardiales</taxon>
        <taxon>Pseudonocardiaceae</taxon>
        <taxon>Saccharothrix</taxon>
    </lineage>
</organism>
<name>A0ABW3R0U4_9PSEU</name>
<feature type="non-terminal residue" evidence="1">
    <location>
        <position position="1"/>
    </location>
</feature>
<evidence type="ECO:0000313" key="1">
    <source>
        <dbReference type="EMBL" id="MFD1150494.1"/>
    </source>
</evidence>
<evidence type="ECO:0000313" key="2">
    <source>
        <dbReference type="Proteomes" id="UP001597168"/>
    </source>
</evidence>
<keyword evidence="2" id="KW-1185">Reference proteome</keyword>